<reference evidence="2" key="1">
    <citation type="submission" date="2018-02" db="EMBL/GenBank/DDBJ databases">
        <title>Rhizophora mucronata_Transcriptome.</title>
        <authorList>
            <person name="Meera S.P."/>
            <person name="Sreeshan A."/>
            <person name="Augustine A."/>
        </authorList>
    </citation>
    <scope>NUCLEOTIDE SEQUENCE</scope>
    <source>
        <tissue evidence="2">Leaf</tissue>
    </source>
</reference>
<evidence type="ECO:0000256" key="1">
    <source>
        <dbReference type="SAM" id="MobiDB-lite"/>
    </source>
</evidence>
<dbReference type="AlphaFoldDB" id="A0A2P2NKG2"/>
<evidence type="ECO:0000313" key="2">
    <source>
        <dbReference type="EMBL" id="MBX42967.1"/>
    </source>
</evidence>
<sequence>MATRVKLQPEKQSSHHYQKKIV</sequence>
<accession>A0A2P2NKG2</accession>
<organism evidence="2">
    <name type="scientific">Rhizophora mucronata</name>
    <name type="common">Asiatic mangrove</name>
    <dbReference type="NCBI Taxonomy" id="61149"/>
    <lineage>
        <taxon>Eukaryota</taxon>
        <taxon>Viridiplantae</taxon>
        <taxon>Streptophyta</taxon>
        <taxon>Embryophyta</taxon>
        <taxon>Tracheophyta</taxon>
        <taxon>Spermatophyta</taxon>
        <taxon>Magnoliopsida</taxon>
        <taxon>eudicotyledons</taxon>
        <taxon>Gunneridae</taxon>
        <taxon>Pentapetalae</taxon>
        <taxon>rosids</taxon>
        <taxon>fabids</taxon>
        <taxon>Malpighiales</taxon>
        <taxon>Rhizophoraceae</taxon>
        <taxon>Rhizophora</taxon>
    </lineage>
</organism>
<feature type="region of interest" description="Disordered" evidence="1">
    <location>
        <begin position="1"/>
        <end position="22"/>
    </location>
</feature>
<dbReference type="EMBL" id="GGEC01062483">
    <property type="protein sequence ID" value="MBX42967.1"/>
    <property type="molecule type" value="Transcribed_RNA"/>
</dbReference>
<name>A0A2P2NKG2_RHIMU</name>
<protein>
    <submittedName>
        <fullName evidence="2">Uncharacterized protein</fullName>
    </submittedName>
</protein>
<proteinExistence type="predicted"/>